<reference evidence="8" key="1">
    <citation type="journal article" date="2015" name="Genome Announc.">
        <title>Draft genome sequence of Talaromyces cellulolyticus strain Y-94, a source of lignocellulosic biomass-degrading enzymes.</title>
        <authorList>
            <person name="Fujii T."/>
            <person name="Koike H."/>
            <person name="Sawayama S."/>
            <person name="Yano S."/>
            <person name="Inoue H."/>
        </authorList>
    </citation>
    <scope>NUCLEOTIDE SEQUENCE [LARGE SCALE GENOMIC DNA]</scope>
    <source>
        <strain evidence="8">Y-94</strain>
    </source>
</reference>
<dbReference type="Proteomes" id="UP000053095">
    <property type="component" value="Unassembled WGS sequence"/>
</dbReference>
<dbReference type="EMBL" id="DF933818">
    <property type="protein sequence ID" value="GAM36993.1"/>
    <property type="molecule type" value="Genomic_DNA"/>
</dbReference>
<gene>
    <name evidence="7" type="ORF">TCE0_022r06526</name>
</gene>
<feature type="transmembrane region" description="Helical" evidence="6">
    <location>
        <begin position="35"/>
        <end position="55"/>
    </location>
</feature>
<dbReference type="GO" id="GO:0022857">
    <property type="term" value="F:transmembrane transporter activity"/>
    <property type="evidence" value="ECO:0007669"/>
    <property type="project" value="TreeGrafter"/>
</dbReference>
<accession>A0A6V8HF60</accession>
<keyword evidence="2" id="KW-0813">Transport</keyword>
<evidence type="ECO:0000256" key="6">
    <source>
        <dbReference type="SAM" id="Phobius"/>
    </source>
</evidence>
<comment type="caution">
    <text evidence="7">The sequence shown here is derived from an EMBL/GenBank/DDBJ whole genome shotgun (WGS) entry which is preliminary data.</text>
</comment>
<dbReference type="PANTHER" id="PTHR43791:SF38">
    <property type="entry name" value="MAJOR FACILITATOR SUPERFAMILY (MFS) PROFILE DOMAIN-CONTAINING PROTEIN"/>
    <property type="match status" value="1"/>
</dbReference>
<keyword evidence="4 6" id="KW-1133">Transmembrane helix</keyword>
<evidence type="ECO:0000256" key="1">
    <source>
        <dbReference type="ARBA" id="ARBA00004141"/>
    </source>
</evidence>
<evidence type="ECO:0000256" key="5">
    <source>
        <dbReference type="ARBA" id="ARBA00023136"/>
    </source>
</evidence>
<feature type="transmembrane region" description="Helical" evidence="6">
    <location>
        <begin position="67"/>
        <end position="88"/>
    </location>
</feature>
<organism evidence="7 8">
    <name type="scientific">Talaromyces pinophilus</name>
    <name type="common">Penicillium pinophilum</name>
    <dbReference type="NCBI Taxonomy" id="128442"/>
    <lineage>
        <taxon>Eukaryota</taxon>
        <taxon>Fungi</taxon>
        <taxon>Dikarya</taxon>
        <taxon>Ascomycota</taxon>
        <taxon>Pezizomycotina</taxon>
        <taxon>Eurotiomycetes</taxon>
        <taxon>Eurotiomycetidae</taxon>
        <taxon>Eurotiales</taxon>
        <taxon>Trichocomaceae</taxon>
        <taxon>Talaromyces</taxon>
        <taxon>Talaromyces sect. Talaromyces</taxon>
    </lineage>
</organism>
<dbReference type="AlphaFoldDB" id="A0A6V8HF60"/>
<keyword evidence="8" id="KW-1185">Reference proteome</keyword>
<dbReference type="InterPro" id="IPR036259">
    <property type="entry name" value="MFS_trans_sf"/>
</dbReference>
<protein>
    <submittedName>
        <fullName evidence="7">Nicotinamide mononucleotide permease</fullName>
    </submittedName>
</protein>
<proteinExistence type="predicted"/>
<dbReference type="SUPFAM" id="SSF103473">
    <property type="entry name" value="MFS general substrate transporter"/>
    <property type="match status" value="1"/>
</dbReference>
<sequence>MLTARVRPSLYLCGLAVAWGIVAAIMALTNNWKQLAGVIFVLGFVESVFIAFYLSSWYRRYELASRFAVYYTAVAVAGGLSGLLAGIIEGLRLILSRLHPLVLHGRLSSNTRWLTPEEYLVAAQSFAYDGLGNAQCASGHITEKEEF</sequence>
<feature type="transmembrane region" description="Helical" evidence="6">
    <location>
        <begin position="9"/>
        <end position="29"/>
    </location>
</feature>
<evidence type="ECO:0000256" key="2">
    <source>
        <dbReference type="ARBA" id="ARBA00022448"/>
    </source>
</evidence>
<keyword evidence="3 6" id="KW-0812">Transmembrane</keyword>
<keyword evidence="5 6" id="KW-0472">Membrane</keyword>
<dbReference type="Gene3D" id="1.20.1250.20">
    <property type="entry name" value="MFS general substrate transporter like domains"/>
    <property type="match status" value="1"/>
</dbReference>
<evidence type="ECO:0000313" key="8">
    <source>
        <dbReference type="Proteomes" id="UP000053095"/>
    </source>
</evidence>
<comment type="subcellular location">
    <subcellularLocation>
        <location evidence="1">Membrane</location>
        <topology evidence="1">Multi-pass membrane protein</topology>
    </subcellularLocation>
</comment>
<dbReference type="GO" id="GO:0016020">
    <property type="term" value="C:membrane"/>
    <property type="evidence" value="ECO:0007669"/>
    <property type="project" value="UniProtKB-SubCell"/>
</dbReference>
<evidence type="ECO:0000256" key="4">
    <source>
        <dbReference type="ARBA" id="ARBA00022989"/>
    </source>
</evidence>
<name>A0A6V8HF60_TALPI</name>
<dbReference type="PANTHER" id="PTHR43791">
    <property type="entry name" value="PERMEASE-RELATED"/>
    <property type="match status" value="1"/>
</dbReference>
<evidence type="ECO:0000313" key="7">
    <source>
        <dbReference type="EMBL" id="GAM36993.1"/>
    </source>
</evidence>
<evidence type="ECO:0000256" key="3">
    <source>
        <dbReference type="ARBA" id="ARBA00022692"/>
    </source>
</evidence>